<dbReference type="CDD" id="cd02440">
    <property type="entry name" value="AdoMet_MTases"/>
    <property type="match status" value="1"/>
</dbReference>
<accession>A0A4S3JJG4</accession>
<dbReference type="SUPFAM" id="SSF51735">
    <property type="entry name" value="NAD(P)-binding Rossmann-fold domains"/>
    <property type="match status" value="2"/>
</dbReference>
<reference evidence="10 11" key="1">
    <citation type="submission" date="2019-03" db="EMBL/GenBank/DDBJ databases">
        <title>The genome sequence of a newly discovered highly antifungal drug resistant Aspergillus species, Aspergillus tanneri NIH 1004.</title>
        <authorList>
            <person name="Mounaud S."/>
            <person name="Singh I."/>
            <person name="Joardar V."/>
            <person name="Pakala S."/>
            <person name="Pakala S."/>
            <person name="Venepally P."/>
            <person name="Hoover J."/>
            <person name="Nierman W."/>
            <person name="Chung J."/>
            <person name="Losada L."/>
        </authorList>
    </citation>
    <scope>NUCLEOTIDE SEQUENCE [LARGE SCALE GENOMIC DNA]</scope>
    <source>
        <strain evidence="10 11">NIH1004</strain>
    </source>
</reference>
<dbReference type="CDD" id="cd05195">
    <property type="entry name" value="enoyl_red"/>
    <property type="match status" value="1"/>
</dbReference>
<evidence type="ECO:0000313" key="10">
    <source>
        <dbReference type="EMBL" id="THC94688.1"/>
    </source>
</evidence>
<dbReference type="InterPro" id="IPR029063">
    <property type="entry name" value="SAM-dependent_MTases_sf"/>
</dbReference>
<evidence type="ECO:0000256" key="1">
    <source>
        <dbReference type="ARBA" id="ARBA00022450"/>
    </source>
</evidence>
<dbReference type="Pfam" id="PF14765">
    <property type="entry name" value="PS-DH"/>
    <property type="match status" value="1"/>
</dbReference>
<dbReference type="Gene3D" id="3.40.50.150">
    <property type="entry name" value="Vaccinia Virus protein VP39"/>
    <property type="match status" value="1"/>
</dbReference>
<evidence type="ECO:0000256" key="7">
    <source>
        <dbReference type="PROSITE-ProRule" id="PRU01363"/>
    </source>
</evidence>
<dbReference type="InterPro" id="IPR049551">
    <property type="entry name" value="PKS_DH_C"/>
</dbReference>
<dbReference type="GO" id="GO:0016491">
    <property type="term" value="F:oxidoreductase activity"/>
    <property type="evidence" value="ECO:0007669"/>
    <property type="project" value="InterPro"/>
</dbReference>
<dbReference type="VEuPathDB" id="FungiDB:EYZ11_005833"/>
<dbReference type="Pfam" id="PF08659">
    <property type="entry name" value="KR"/>
    <property type="match status" value="1"/>
</dbReference>
<dbReference type="Pfam" id="PF08242">
    <property type="entry name" value="Methyltransf_12"/>
    <property type="match status" value="1"/>
</dbReference>
<dbReference type="InterPro" id="IPR042104">
    <property type="entry name" value="PKS_dehydratase_sf"/>
</dbReference>
<evidence type="ECO:0000256" key="4">
    <source>
        <dbReference type="ARBA" id="ARBA00022857"/>
    </source>
</evidence>
<dbReference type="SUPFAM" id="SSF52151">
    <property type="entry name" value="FabD/lysophospholipase-like"/>
    <property type="match status" value="1"/>
</dbReference>
<dbReference type="PANTHER" id="PTHR45681:SF6">
    <property type="entry name" value="POLYKETIDE SYNTHASE 37"/>
    <property type="match status" value="1"/>
</dbReference>
<keyword evidence="2" id="KW-0597">Phosphoprotein</keyword>
<evidence type="ECO:0000256" key="3">
    <source>
        <dbReference type="ARBA" id="ARBA00022679"/>
    </source>
</evidence>
<dbReference type="PANTHER" id="PTHR45681">
    <property type="entry name" value="POLYKETIDE SYNTHASE 44-RELATED"/>
    <property type="match status" value="1"/>
</dbReference>
<dbReference type="Pfam" id="PF00107">
    <property type="entry name" value="ADH_zinc_N"/>
    <property type="match status" value="1"/>
</dbReference>
<protein>
    <recommendedName>
        <fullName evidence="12">Carrier domain-containing protein</fullName>
    </recommendedName>
</protein>
<dbReference type="GO" id="GO:0044550">
    <property type="term" value="P:secondary metabolite biosynthetic process"/>
    <property type="evidence" value="ECO:0007669"/>
    <property type="project" value="UniProtKB-ARBA"/>
</dbReference>
<dbReference type="SUPFAM" id="SSF50129">
    <property type="entry name" value="GroES-like"/>
    <property type="match status" value="1"/>
</dbReference>
<organism evidence="10 11">
    <name type="scientific">Aspergillus tanneri</name>
    <dbReference type="NCBI Taxonomy" id="1220188"/>
    <lineage>
        <taxon>Eukaryota</taxon>
        <taxon>Fungi</taxon>
        <taxon>Dikarya</taxon>
        <taxon>Ascomycota</taxon>
        <taxon>Pezizomycotina</taxon>
        <taxon>Eurotiomycetes</taxon>
        <taxon>Eurotiomycetidae</taxon>
        <taxon>Eurotiales</taxon>
        <taxon>Aspergillaceae</taxon>
        <taxon>Aspergillus</taxon>
        <taxon>Aspergillus subgen. Circumdati</taxon>
    </lineage>
</organism>
<comment type="caution">
    <text evidence="10">The sequence shown here is derived from an EMBL/GenBank/DDBJ whole genome shotgun (WGS) entry which is preliminary data.</text>
</comment>
<dbReference type="InterPro" id="IPR014043">
    <property type="entry name" value="Acyl_transferase_dom"/>
</dbReference>
<name>A0A4S3JJG4_9EURO</name>
<keyword evidence="11" id="KW-1185">Reference proteome</keyword>
<keyword evidence="4" id="KW-0521">NADP</keyword>
<dbReference type="FunFam" id="3.40.50.720:FF:000209">
    <property type="entry name" value="Polyketide synthase Pks12"/>
    <property type="match status" value="1"/>
</dbReference>
<keyword evidence="1" id="KW-0596">Phosphopantetheine</keyword>
<dbReference type="InterPro" id="IPR013149">
    <property type="entry name" value="ADH-like_C"/>
</dbReference>
<feature type="region of interest" description="N-terminal hotdog fold" evidence="7">
    <location>
        <begin position="280"/>
        <end position="430"/>
    </location>
</feature>
<proteinExistence type="predicted"/>
<dbReference type="InterPro" id="IPR013154">
    <property type="entry name" value="ADH-like_N"/>
</dbReference>
<dbReference type="Gene3D" id="3.40.50.720">
    <property type="entry name" value="NAD(P)-binding Rossmann-like Domain"/>
    <property type="match status" value="2"/>
</dbReference>
<comment type="caution">
    <text evidence="7">Lacks conserved residue(s) required for the propagation of feature annotation.</text>
</comment>
<dbReference type="SUPFAM" id="SSF53335">
    <property type="entry name" value="S-adenosyl-L-methionine-dependent methyltransferases"/>
    <property type="match status" value="1"/>
</dbReference>
<dbReference type="Pfam" id="PF08240">
    <property type="entry name" value="ADH_N"/>
    <property type="match status" value="1"/>
</dbReference>
<keyword evidence="6" id="KW-0012">Acyltransferase</keyword>
<sequence>MDELINALEDVIHGSMRPQKVVHGLRMAFVFTGQGAQWARMGQRLLDVYPTYARAISKAEKHLKMLGATWSLESELARTSAESRINEVSISQPCCTAVQLALVDLLREWNIYPQIVCGHSSGEIAAAYAAGFLSSLDALRIAFYRGSILGRLKEQYPHIKGGMLAVGDTLVLEKIRVSLNHDGIFNRPLAVDVAYHSHHMYMVQEEYFDAIKAVQPLKPNGHVRMVSSVTGKVCEWFEMGGSYWVDNLTSPVRFVDAIESALAVSCNIKSDTRHTLDIVLEVLLLRVTKQFSFGIGMQLEVRSEWLDAFSPSDVIFPDMISWEYQAMIATVWSSAYICMVVEALRQTTIRNGRAWKRDQICRFREVFVETALIVSDAGSGIEILLTVRPYIESATELSPDWKEFRAFSLSDTGNATLHCRGLVLSQPAHTSNQVDGGREITFLRDADRKQFAVEGQGHQSFMGREQFYRKLRCIGQEYTPPFDNLFDIRAGKSASFCKFSIPDTRKSMPAEFQQSHVIHPAVLDSCFQLPLASLLCAGKAHSGFVLSSISEITISTNVSSEPGSLLRATATVEPFSRSKPLADVKVGNHDLSNPSLISIKGLCFTSGGKLNTKEANLCSRVNWAPDITCAQPRDIHQLCYARDPEEVLIDQWPLYDRYLDMIIRDTLPLVSPHDEASMAPHFRNLLRWMRSRQSTFPSTAVSSLRDRVQSVQPFGTAVVQVSDHLLDILQGRADALDVLMKNSLLYQFYQADHFQRCHAHLANYVSRLQFKNPSMRILEIGAGTGSATLSVLGALGLGPSGHVGNTVKMDRFFFTDISAGFFEKAKEALAQWGDAIEFKKLDIEHSVKEQGFAEGSFDLVIASNVLHATRRMSNTLQNVRKLLKPGGKLALVEITSPHDFWSLVMGVLPGWWLGIDDGRVDSPLLQLPEWHTLLCENGFSGVDAEMKDYESASHHQISLIVSTVVPETVHVGRIPPIHIVSRHENSSVADNLSNLIKVQAPSCQIQKSYIDNLDPTPHKLYVILLEIITPFLASCTALDFQRLKNLFSEARRILWVTRGAAVEATDPKMAIITGLARSLRSEDKTLEMITLDLDPLARCSPEDMAQHIHSVLEGMYLQPSDEGASLHEHEYAIRNNKILIPRIMEDAPLEEYVRNRSFNNEPQRAELQQFNRSLQLEVGTPGLLETLRWVESPTHSRKPLPNEVRVEMEVFALNFRDIMSAMGQLDARAGMLYEGGGKVVEVGEGAEQEFQIGDRVCVTSTSSLATRSNIDIAFVHHVPEGMSLETANAVQIAYATALYALRDVAHLQKGETILIHSAMGALGQAAIAMARYLGAGDIFVTVGNAHKKSCLIRRFGIPEKYIYSSRAVSFKHGIQRQTKGRGVDVVLNSLSGEATRESLECLANFGRFIEVGKGQLLSNRRMELQSLEGNRIFATVDLLSWADHKPSEMKKLCATVLDLIHTLQTGKHLGKIVLQVDSQSQGLVLPPTPVPCRLKSDCAYLIVGGLGGLGRAIVRHFASLGARNIVVLSRSGVAESAERLLLSQEMHEVGINLMVHQGSVGKLDDVQKVRDITGTMAIRGIVHGAMHLQVNSP</sequence>
<gene>
    <name evidence="10" type="ORF">EYZ11_005833</name>
</gene>
<feature type="region of interest" description="C-terminal hotdog fold" evidence="7">
    <location>
        <begin position="458"/>
        <end position="613"/>
    </location>
</feature>
<keyword evidence="5" id="KW-0511">Multifunctional enzyme</keyword>
<dbReference type="InterPro" id="IPR016035">
    <property type="entry name" value="Acyl_Trfase/lysoPLipase"/>
</dbReference>
<evidence type="ECO:0000313" key="11">
    <source>
        <dbReference type="Proteomes" id="UP000308092"/>
    </source>
</evidence>
<evidence type="ECO:0000256" key="2">
    <source>
        <dbReference type="ARBA" id="ARBA00022553"/>
    </source>
</evidence>
<dbReference type="InterPro" id="IPR001227">
    <property type="entry name" value="Ac_transferase_dom_sf"/>
</dbReference>
<dbReference type="EMBL" id="SOSA01000194">
    <property type="protein sequence ID" value="THC94688.1"/>
    <property type="molecule type" value="Genomic_DNA"/>
</dbReference>
<dbReference type="GO" id="GO:1901336">
    <property type="term" value="P:lactone biosynthetic process"/>
    <property type="evidence" value="ECO:0007669"/>
    <property type="project" value="UniProtKB-ARBA"/>
</dbReference>
<dbReference type="GO" id="GO:0016746">
    <property type="term" value="F:acyltransferase activity"/>
    <property type="evidence" value="ECO:0007669"/>
    <property type="project" value="UniProtKB-KW"/>
</dbReference>
<evidence type="ECO:0000259" key="8">
    <source>
        <dbReference type="PROSITE" id="PS50206"/>
    </source>
</evidence>
<dbReference type="Pfam" id="PF00698">
    <property type="entry name" value="Acyl_transf_1"/>
    <property type="match status" value="1"/>
</dbReference>
<dbReference type="Gene3D" id="3.40.366.10">
    <property type="entry name" value="Malonyl-Coenzyme A Acyl Carrier Protein, domain 2"/>
    <property type="match status" value="2"/>
</dbReference>
<evidence type="ECO:0000259" key="9">
    <source>
        <dbReference type="PROSITE" id="PS52019"/>
    </source>
</evidence>
<dbReference type="InterPro" id="IPR020843">
    <property type="entry name" value="ER"/>
</dbReference>
<dbReference type="Pfam" id="PF23114">
    <property type="entry name" value="NAD-bd_HRPKS_sdrA"/>
    <property type="match status" value="1"/>
</dbReference>
<dbReference type="Gene3D" id="3.10.129.110">
    <property type="entry name" value="Polyketide synthase dehydratase"/>
    <property type="match status" value="1"/>
</dbReference>
<dbReference type="InterPro" id="IPR013968">
    <property type="entry name" value="PKS_KR"/>
</dbReference>
<evidence type="ECO:0000256" key="6">
    <source>
        <dbReference type="ARBA" id="ARBA00023315"/>
    </source>
</evidence>
<dbReference type="GO" id="GO:0008610">
    <property type="term" value="P:lipid biosynthetic process"/>
    <property type="evidence" value="ECO:0007669"/>
    <property type="project" value="UniProtKB-ARBA"/>
</dbReference>
<dbReference type="InterPro" id="IPR049900">
    <property type="entry name" value="PKS_mFAS_DH"/>
</dbReference>
<dbReference type="InterPro" id="IPR001763">
    <property type="entry name" value="Rhodanese-like_dom"/>
</dbReference>
<dbReference type="Proteomes" id="UP000308092">
    <property type="component" value="Unassembled WGS sequence"/>
</dbReference>
<dbReference type="Gene3D" id="3.90.180.10">
    <property type="entry name" value="Medium-chain alcohol dehydrogenases, catalytic domain"/>
    <property type="match status" value="1"/>
</dbReference>
<feature type="domain" description="Rhodanese" evidence="8">
    <location>
        <begin position="115"/>
        <end position="160"/>
    </location>
</feature>
<keyword evidence="3" id="KW-0808">Transferase</keyword>
<dbReference type="STRING" id="1220188.A0A4S3JJG4"/>
<dbReference type="PROSITE" id="PS50206">
    <property type="entry name" value="RHODANESE_3"/>
    <property type="match status" value="1"/>
</dbReference>
<evidence type="ECO:0000256" key="5">
    <source>
        <dbReference type="ARBA" id="ARBA00023268"/>
    </source>
</evidence>
<dbReference type="PROSITE" id="PS52019">
    <property type="entry name" value="PKS_MFAS_DH"/>
    <property type="match status" value="1"/>
</dbReference>
<dbReference type="InterPro" id="IPR013217">
    <property type="entry name" value="Methyltransf_12"/>
</dbReference>
<dbReference type="SMART" id="SM00827">
    <property type="entry name" value="PKS_AT"/>
    <property type="match status" value="1"/>
</dbReference>
<dbReference type="InterPro" id="IPR050444">
    <property type="entry name" value="Polyketide_Synthase"/>
</dbReference>
<dbReference type="InterPro" id="IPR011032">
    <property type="entry name" value="GroES-like_sf"/>
</dbReference>
<evidence type="ECO:0008006" key="12">
    <source>
        <dbReference type="Google" id="ProtNLM"/>
    </source>
</evidence>
<dbReference type="InterPro" id="IPR036291">
    <property type="entry name" value="NAD(P)-bd_dom_sf"/>
</dbReference>
<dbReference type="SMART" id="SM00829">
    <property type="entry name" value="PKS_ER"/>
    <property type="match status" value="1"/>
</dbReference>
<feature type="domain" description="PKS/mFAS DH" evidence="9">
    <location>
        <begin position="280"/>
        <end position="613"/>
    </location>
</feature>
<dbReference type="InterPro" id="IPR056501">
    <property type="entry name" value="NAD-bd_HRPKS_sdrA"/>
</dbReference>